<dbReference type="SUPFAM" id="SSF52058">
    <property type="entry name" value="L domain-like"/>
    <property type="match status" value="1"/>
</dbReference>
<dbReference type="OrthoDB" id="442066at2759"/>
<dbReference type="SMR" id="A0A0R0GRU2"/>
<dbReference type="InterPro" id="IPR025875">
    <property type="entry name" value="Leu-rich_rpt_4"/>
</dbReference>
<dbReference type="SMART" id="SM00369">
    <property type="entry name" value="LRR_TYP"/>
    <property type="match status" value="7"/>
</dbReference>
<dbReference type="STRING" id="3847.A0A0R0GRU2"/>
<keyword evidence="9 12" id="KW-0472">Membrane</keyword>
<evidence type="ECO:0000256" key="3">
    <source>
        <dbReference type="ARBA" id="ARBA00022475"/>
    </source>
</evidence>
<evidence type="ECO:0000313" key="15">
    <source>
        <dbReference type="Proteomes" id="UP000008827"/>
    </source>
</evidence>
<evidence type="ECO:0000313" key="13">
    <source>
        <dbReference type="EMBL" id="KRH16724.1"/>
    </source>
</evidence>
<dbReference type="Pfam" id="PF13855">
    <property type="entry name" value="LRR_8"/>
    <property type="match status" value="1"/>
</dbReference>
<dbReference type="InterPro" id="IPR032675">
    <property type="entry name" value="LRR_dom_sf"/>
</dbReference>
<proteinExistence type="inferred from homology"/>
<keyword evidence="7" id="KW-0677">Repeat</keyword>
<protein>
    <recommendedName>
        <fullName evidence="16">Leucine-rich repeat-containing N-terminal plant-type domain-containing protein</fullName>
    </recommendedName>
</protein>
<evidence type="ECO:0000256" key="4">
    <source>
        <dbReference type="ARBA" id="ARBA00022614"/>
    </source>
</evidence>
<dbReference type="FunFam" id="3.80.10.10:FF:000095">
    <property type="entry name" value="LRR receptor-like serine/threonine-protein kinase GSO1"/>
    <property type="match status" value="1"/>
</dbReference>
<dbReference type="Gene3D" id="3.80.10.10">
    <property type="entry name" value="Ribonuclease Inhibitor"/>
    <property type="match status" value="4"/>
</dbReference>
<evidence type="ECO:0000256" key="9">
    <source>
        <dbReference type="ARBA" id="ARBA00023136"/>
    </source>
</evidence>
<dbReference type="InterPro" id="IPR046956">
    <property type="entry name" value="RLP23-like"/>
</dbReference>
<dbReference type="PANTHER" id="PTHR48061:SF46">
    <property type="entry name" value="LEUCINE-RICH REPEAT-CONTAINING N-TERMINAL PLANT-TYPE DOMAIN-CONTAINING PROTEIN"/>
    <property type="match status" value="1"/>
</dbReference>
<sequence length="723" mass="81020">MSCDTKSGHVIGIDLSCSCLQGEFHPKTTLFNLIHLQKLNLAFNHFSNSPMPNGFGDLVALTHLNLYFSAFSGVIPSKISHLSKLLANNILCLANLQKFDLSDNWNLQGELPEFNRGTPLRYLDLSFTGFSGKLPNSISHLESLNYLDFHSTYFEGPIPLFLSNLTQLKHLNLGLNNFSGEIPSSLSNLQHLTYLDLSNNNFGGEIPDLFDKLSKLEYLYLSGNNLVGQLPSSLFGLTKLSDLDCSDNKLLTGPIGEFSSFSLYYCDLSYNKLQGNIPTQCFIYTISLFNSTRGDYTFPNLQYLDLSKNQIHGRIPKWFNSTGKDTLSVFDLSHNLLTSVGYLSLSWASIHYIDLSFNMLQGDIPIPPSGTKFFSVSHNKLTGHISSTICNASSLQMLDLSHNNLAGKLPQCLGTFPYLSVLDLRTNNLSGMIPKNSLEIEALETMNFNGNQLEGPLPRSVVMCKQLRVLDLGENNIQDTFPTFLEFNGTINCLKLKNVFPMLQVFYISNNNFSGNFPTACIKDFKGMMVNVDNGLQYMRGKHYSSSYYDSVVITIKGNTYELERILTTFTTIDLSNNRFGGVIPAIIGELKSLKGLNLSHNRITSVIPQNFGGKQFDTFQNDSYEGNQGLCGLPFSKSCLNDEKLSTDSATFQHDEELRFGWKPVVMGYACGGVFGILLGYIVFFFRKPEWSISFVECILNQRVRKKSNRSNANTRRYNLHR</sequence>
<reference evidence="14" key="2">
    <citation type="submission" date="2018-02" db="UniProtKB">
        <authorList>
            <consortium name="EnsemblPlants"/>
        </authorList>
    </citation>
    <scope>IDENTIFICATION</scope>
    <source>
        <strain evidence="14">Williams 82</strain>
    </source>
</reference>
<evidence type="ECO:0000256" key="8">
    <source>
        <dbReference type="ARBA" id="ARBA00022989"/>
    </source>
</evidence>
<dbReference type="SMART" id="SM00365">
    <property type="entry name" value="LRR_SD22"/>
    <property type="match status" value="5"/>
</dbReference>
<organism evidence="13">
    <name type="scientific">Glycine max</name>
    <name type="common">Soybean</name>
    <name type="synonym">Glycine hispida</name>
    <dbReference type="NCBI Taxonomy" id="3847"/>
    <lineage>
        <taxon>Eukaryota</taxon>
        <taxon>Viridiplantae</taxon>
        <taxon>Streptophyta</taxon>
        <taxon>Embryophyta</taxon>
        <taxon>Tracheophyta</taxon>
        <taxon>Spermatophyta</taxon>
        <taxon>Magnoliopsida</taxon>
        <taxon>eudicotyledons</taxon>
        <taxon>Gunneridae</taxon>
        <taxon>Pentapetalae</taxon>
        <taxon>rosids</taxon>
        <taxon>fabids</taxon>
        <taxon>Fabales</taxon>
        <taxon>Fabaceae</taxon>
        <taxon>Papilionoideae</taxon>
        <taxon>50 kb inversion clade</taxon>
        <taxon>NPAAA clade</taxon>
        <taxon>indigoferoid/millettioid clade</taxon>
        <taxon>Phaseoleae</taxon>
        <taxon>Glycine</taxon>
        <taxon>Glycine subgen. Soja</taxon>
    </lineage>
</organism>
<keyword evidence="3" id="KW-1003">Cell membrane</keyword>
<gene>
    <name evidence="13" type="ORF">GLYMA_14G173400</name>
</gene>
<evidence type="ECO:0000256" key="10">
    <source>
        <dbReference type="ARBA" id="ARBA00023170"/>
    </source>
</evidence>
<comment type="similarity">
    <text evidence="2">Belongs to the RLP family.</text>
</comment>
<dbReference type="Gramene" id="KRH16724">
    <property type="protein sequence ID" value="KRH16724"/>
    <property type="gene ID" value="GLYMA_14G173400"/>
</dbReference>
<keyword evidence="6" id="KW-0732">Signal</keyword>
<comment type="subcellular location">
    <subcellularLocation>
        <location evidence="1">Cell membrane</location>
        <topology evidence="1">Single-pass type I membrane protein</topology>
    </subcellularLocation>
</comment>
<evidence type="ECO:0000256" key="12">
    <source>
        <dbReference type="SAM" id="Phobius"/>
    </source>
</evidence>
<dbReference type="FunCoup" id="A0A0R0GRU2">
    <property type="interactions" value="973"/>
</dbReference>
<dbReference type="PRINTS" id="PR00019">
    <property type="entry name" value="LEURICHRPT"/>
</dbReference>
<reference evidence="13 14" key="1">
    <citation type="journal article" date="2010" name="Nature">
        <title>Genome sequence of the palaeopolyploid soybean.</title>
        <authorList>
            <person name="Schmutz J."/>
            <person name="Cannon S.B."/>
            <person name="Schlueter J."/>
            <person name="Ma J."/>
            <person name="Mitros T."/>
            <person name="Nelson W."/>
            <person name="Hyten D.L."/>
            <person name="Song Q."/>
            <person name="Thelen J.J."/>
            <person name="Cheng J."/>
            <person name="Xu D."/>
            <person name="Hellsten U."/>
            <person name="May G.D."/>
            <person name="Yu Y."/>
            <person name="Sakurai T."/>
            <person name="Umezawa T."/>
            <person name="Bhattacharyya M.K."/>
            <person name="Sandhu D."/>
            <person name="Valliyodan B."/>
            <person name="Lindquist E."/>
            <person name="Peto M."/>
            <person name="Grant D."/>
            <person name="Shu S."/>
            <person name="Goodstein D."/>
            <person name="Barry K."/>
            <person name="Futrell-Griggs M."/>
            <person name="Abernathy B."/>
            <person name="Du J."/>
            <person name="Tian Z."/>
            <person name="Zhu L."/>
            <person name="Gill N."/>
            <person name="Joshi T."/>
            <person name="Libault M."/>
            <person name="Sethuraman A."/>
            <person name="Zhang X.-C."/>
            <person name="Shinozaki K."/>
            <person name="Nguyen H.T."/>
            <person name="Wing R.A."/>
            <person name="Cregan P."/>
            <person name="Specht J."/>
            <person name="Grimwood J."/>
            <person name="Rokhsar D."/>
            <person name="Stacey G."/>
            <person name="Shoemaker R.C."/>
            <person name="Jackson S.A."/>
        </authorList>
    </citation>
    <scope>NUCLEOTIDE SEQUENCE [LARGE SCALE GENOMIC DNA]</scope>
    <source>
        <strain evidence="14">cv. Williams 82</strain>
        <tissue evidence="13">Callus</tissue>
    </source>
</reference>
<keyword evidence="5 12" id="KW-0812">Transmembrane</keyword>
<evidence type="ECO:0000256" key="11">
    <source>
        <dbReference type="ARBA" id="ARBA00023180"/>
    </source>
</evidence>
<name>A0A0R0GRU2_SOYBN</name>
<evidence type="ECO:0000313" key="14">
    <source>
        <dbReference type="EnsemblPlants" id="KRH16724"/>
    </source>
</evidence>
<dbReference type="InParanoid" id="A0A0R0GRU2"/>
<dbReference type="Pfam" id="PF00560">
    <property type="entry name" value="LRR_1"/>
    <property type="match status" value="5"/>
</dbReference>
<evidence type="ECO:0000256" key="7">
    <source>
        <dbReference type="ARBA" id="ARBA00022737"/>
    </source>
</evidence>
<dbReference type="SUPFAM" id="SSF52047">
    <property type="entry name" value="RNI-like"/>
    <property type="match status" value="1"/>
</dbReference>
<reference evidence="13" key="3">
    <citation type="submission" date="2018-07" db="EMBL/GenBank/DDBJ databases">
        <title>WGS assembly of Glycine max.</title>
        <authorList>
            <person name="Schmutz J."/>
            <person name="Cannon S."/>
            <person name="Schlueter J."/>
            <person name="Ma J."/>
            <person name="Mitros T."/>
            <person name="Nelson W."/>
            <person name="Hyten D."/>
            <person name="Song Q."/>
            <person name="Thelen J."/>
            <person name="Cheng J."/>
            <person name="Xu D."/>
            <person name="Hellsten U."/>
            <person name="May G."/>
            <person name="Yu Y."/>
            <person name="Sakurai T."/>
            <person name="Umezawa T."/>
            <person name="Bhattacharyya M."/>
            <person name="Sandhu D."/>
            <person name="Valliyodan B."/>
            <person name="Lindquist E."/>
            <person name="Peto M."/>
            <person name="Grant D."/>
            <person name="Shu S."/>
            <person name="Goodstein D."/>
            <person name="Barry K."/>
            <person name="Futrell-Griggs M."/>
            <person name="Abernathy B."/>
            <person name="Du J."/>
            <person name="Tian Z."/>
            <person name="Zhu L."/>
            <person name="Gill N."/>
            <person name="Joshi T."/>
            <person name="Libault M."/>
            <person name="Sethuraman A."/>
            <person name="Zhang X."/>
            <person name="Shinozaki K."/>
            <person name="Nguyen H."/>
            <person name="Wing R."/>
            <person name="Cregan P."/>
            <person name="Specht J."/>
            <person name="Grimwood J."/>
            <person name="Rokhsar D."/>
            <person name="Stacey G."/>
            <person name="Shoemaker R."/>
            <person name="Jackson S."/>
        </authorList>
    </citation>
    <scope>NUCLEOTIDE SEQUENCE</scope>
    <source>
        <tissue evidence="13">Callus</tissue>
    </source>
</reference>
<dbReference type="InterPro" id="IPR001611">
    <property type="entry name" value="Leu-rich_rpt"/>
</dbReference>
<accession>A0A0R0GRU2</accession>
<dbReference type="PANTHER" id="PTHR48061">
    <property type="entry name" value="LEUCINE-RICH REPEAT RECEPTOR PROTEIN KINASE EMS1-LIKE-RELATED"/>
    <property type="match status" value="1"/>
</dbReference>
<evidence type="ECO:0000256" key="5">
    <source>
        <dbReference type="ARBA" id="ARBA00022692"/>
    </source>
</evidence>
<dbReference type="Proteomes" id="UP000008827">
    <property type="component" value="Chromosome 14"/>
</dbReference>
<keyword evidence="8 12" id="KW-1133">Transmembrane helix</keyword>
<dbReference type="EMBL" id="CM000847">
    <property type="protein sequence ID" value="KRH16724.1"/>
    <property type="molecule type" value="Genomic_DNA"/>
</dbReference>
<keyword evidence="15" id="KW-1185">Reference proteome</keyword>
<evidence type="ECO:0008006" key="16">
    <source>
        <dbReference type="Google" id="ProtNLM"/>
    </source>
</evidence>
<keyword evidence="4" id="KW-0433">Leucine-rich repeat</keyword>
<evidence type="ECO:0000256" key="1">
    <source>
        <dbReference type="ARBA" id="ARBA00004251"/>
    </source>
</evidence>
<dbReference type="PROSITE" id="PS51450">
    <property type="entry name" value="LRR"/>
    <property type="match status" value="2"/>
</dbReference>
<evidence type="ECO:0000256" key="2">
    <source>
        <dbReference type="ARBA" id="ARBA00009592"/>
    </source>
</evidence>
<dbReference type="Pfam" id="PF12799">
    <property type="entry name" value="LRR_4"/>
    <property type="match status" value="1"/>
</dbReference>
<dbReference type="InterPro" id="IPR003591">
    <property type="entry name" value="Leu-rich_rpt_typical-subtyp"/>
</dbReference>
<keyword evidence="10" id="KW-0675">Receptor</keyword>
<dbReference type="AlphaFoldDB" id="A0A0R0GRU2"/>
<dbReference type="FunFam" id="3.80.10.10:FF:000041">
    <property type="entry name" value="LRR receptor-like serine/threonine-protein kinase ERECTA"/>
    <property type="match status" value="1"/>
</dbReference>
<dbReference type="EnsemblPlants" id="KRH16724">
    <property type="protein sequence ID" value="KRH16724"/>
    <property type="gene ID" value="GLYMA_14G173400"/>
</dbReference>
<feature type="transmembrane region" description="Helical" evidence="12">
    <location>
        <begin position="667"/>
        <end position="687"/>
    </location>
</feature>
<evidence type="ECO:0000256" key="6">
    <source>
        <dbReference type="ARBA" id="ARBA00022729"/>
    </source>
</evidence>
<keyword evidence="11" id="KW-0325">Glycoprotein</keyword>
<dbReference type="OMA" id="NILCLAN"/>
<dbReference type="GO" id="GO:0005886">
    <property type="term" value="C:plasma membrane"/>
    <property type="evidence" value="ECO:0007669"/>
    <property type="project" value="UniProtKB-SubCell"/>
</dbReference>